<evidence type="ECO:0000313" key="1">
    <source>
        <dbReference type="EMBL" id="RCS47647.1"/>
    </source>
</evidence>
<evidence type="ECO:0000313" key="2">
    <source>
        <dbReference type="Proteomes" id="UP000253562"/>
    </source>
</evidence>
<dbReference type="Proteomes" id="UP000253562">
    <property type="component" value="Unassembled WGS sequence"/>
</dbReference>
<sequence length="578" mass="66533">MPARRRELKPDTKGRYRPYLGFRLDADGNRKEHRFNLGTNRREAERRVDRLYDLHDESEIVAGETIWTPFALYAAKLIEKGTFTIPYPFHEHLLREEDPTAQYAQMLHVEQQNHPSLHIVPAEPDLYAHGLKVNGLAVGEELKELEEAARLLGVITSRQVMPDQLVTGTLHEALDVFGQEVVHKNNVRAGTDGELTQYGRLRMERIGRFKERHSDIPLSALHLDSCTDLVRYWANRPPTKNRRTGGLDGKPIARKTAEHHIKELFSFLNWLDATSRFSWIKPRGLAQISRKIAELDVEKANKLKAVQKDTYTLEELAVLNRHATPLERLLLYVALNCGMGAAELGRLRSDDFLLDHEHEHALRLGFTSTETDSFIRFLRPKTGVFGEWLLWPETIVMVRWGFARSRRFGSELLFVSEKGDPWYKEQAKRNPQAKFTNVFTALIRRIQKSEPSFRKLAFGTLRDTLPNMLRLSHSSEMASICLAHGSTFKGDELIDCYTNKPFGRFHDLMREARRMVEVVFAAVDGDPTEAPTQQYIPLKVREQMRAMLKERRPTGEIAKTCGVCRATVCRERQRMDSN</sequence>
<dbReference type="EMBL" id="QPEX01000028">
    <property type="protein sequence ID" value="RCS47647.1"/>
    <property type="molecule type" value="Genomic_DNA"/>
</dbReference>
<dbReference type="InterPro" id="IPR011010">
    <property type="entry name" value="DNA_brk_join_enz"/>
</dbReference>
<organism evidence="1 2">
    <name type="scientific">Bremerella cremea</name>
    <dbReference type="NCBI Taxonomy" id="1031537"/>
    <lineage>
        <taxon>Bacteria</taxon>
        <taxon>Pseudomonadati</taxon>
        <taxon>Planctomycetota</taxon>
        <taxon>Planctomycetia</taxon>
        <taxon>Pirellulales</taxon>
        <taxon>Pirellulaceae</taxon>
        <taxon>Bremerella</taxon>
    </lineage>
</organism>
<dbReference type="RefSeq" id="WP_114369373.1">
    <property type="nucleotide sequence ID" value="NZ_QPEX01000028.1"/>
</dbReference>
<reference evidence="1 2" key="1">
    <citation type="submission" date="2018-07" db="EMBL/GenBank/DDBJ databases">
        <title>Comparative genomes isolates from brazilian mangrove.</title>
        <authorList>
            <person name="De Araujo J.E."/>
            <person name="Taketani R.G."/>
            <person name="Silva M.C.P."/>
            <person name="Lourenco M.V."/>
            <person name="Oliveira V.M."/>
            <person name="Andreote F.D."/>
        </authorList>
    </citation>
    <scope>NUCLEOTIDE SEQUENCE [LARGE SCALE GENOMIC DNA]</scope>
    <source>
        <strain evidence="1 2">HEX PRIS-MGV</strain>
    </source>
</reference>
<name>A0A368KRX7_9BACT</name>
<proteinExistence type="predicted"/>
<protein>
    <submittedName>
        <fullName evidence="1">Uncharacterized protein</fullName>
    </submittedName>
</protein>
<dbReference type="SUPFAM" id="SSF56349">
    <property type="entry name" value="DNA breaking-rejoining enzymes"/>
    <property type="match status" value="1"/>
</dbReference>
<comment type="caution">
    <text evidence="1">The sequence shown here is derived from an EMBL/GenBank/DDBJ whole genome shotgun (WGS) entry which is preliminary data.</text>
</comment>
<dbReference type="GO" id="GO:0003677">
    <property type="term" value="F:DNA binding"/>
    <property type="evidence" value="ECO:0007669"/>
    <property type="project" value="InterPro"/>
</dbReference>
<dbReference type="OrthoDB" id="210132at2"/>
<gene>
    <name evidence="1" type="ORF">DTL42_14085</name>
</gene>
<dbReference type="AlphaFoldDB" id="A0A368KRX7"/>
<accession>A0A368KRX7</accession>